<evidence type="ECO:0000259" key="4">
    <source>
        <dbReference type="PROSITE" id="PS50984"/>
    </source>
</evidence>
<protein>
    <submittedName>
        <fullName evidence="5">Pseudouridine synthase-like protein</fullName>
    </submittedName>
</protein>
<dbReference type="PROSITE" id="PS50984">
    <property type="entry name" value="TRUD"/>
    <property type="match status" value="1"/>
</dbReference>
<gene>
    <name evidence="5" type="ORF">Eint_061170</name>
</gene>
<dbReference type="EMBL" id="CP001947">
    <property type="protein sequence ID" value="ADM11724.1"/>
    <property type="molecule type" value="Genomic_DNA"/>
</dbReference>
<reference evidence="5 6" key="2">
    <citation type="journal article" date="2012" name="Proc. Natl. Acad. Sci. U.S.A.">
        <title>Gain and loss of multiple functionally related, horizontally transferred genes in the reduced genomes of two microsporidian parasites.</title>
        <authorList>
            <person name="Pombert J.-F."/>
            <person name="Selman M."/>
            <person name="Burki F."/>
            <person name="Bardell F.T."/>
            <person name="Farinelli L."/>
            <person name="Solter L.F."/>
            <person name="Whitman D.W."/>
            <person name="Weiss L.M."/>
            <person name="Corradi N."/>
            <person name="Keeling P.J."/>
        </authorList>
    </citation>
    <scope>NUCLEOTIDE SEQUENCE [LARGE SCALE GENOMIC DNA]</scope>
    <source>
        <strain evidence="5 6">ATCC 50506</strain>
    </source>
</reference>
<dbReference type="HOGENOM" id="CLU_005281_3_0_1"/>
<evidence type="ECO:0000256" key="2">
    <source>
        <dbReference type="ARBA" id="ARBA00022694"/>
    </source>
</evidence>
<sequence>MNDFETIGVKRFFNGHIKDGECVLKQEVFDFIVQEMTPTRLCGILPIVDHKGFLEGKEVVGYSEGLSIEEKEQRTIMHKKLKCYPFVKAKTIGGKICLEHTDEDVYSFVLQKVMFNTIDAGKWICKRLGVPDNAFQFAGNKDKRAVTFQEVTVQCSFMKLYKLAVKLNKEENSFEWEDLIGEGYSRESIEEENRKVEEEILKIKGISSEEWKEELERSWPEERERIEKPLDRELAEWERFRSSIKIFDIKKSSVRKLGDLKGNRFSIALRGFKDKGLIENLERGFLNYFGQQRFGNKLKNHEIGYEILTKKYEEAVNKIMKGGKCYELYIDGKYEEAMSLGDGVEKYILKCKSKGIKEKDMIYGLRRELRMLYLHSYQSLKFNEAINSRMEYGTSVVEGDMVYVDGEVKAVENPSEFSIFDVVLPLEKFNNKMLKGGYRKIVEKANNVIMTEFEDRVVVKFFLNSSCYATMALREVIGNSVLNKVSV</sequence>
<keyword evidence="2" id="KW-0819">tRNA processing</keyword>
<dbReference type="PROSITE" id="PS01268">
    <property type="entry name" value="UPF0024"/>
    <property type="match status" value="1"/>
</dbReference>
<dbReference type="InterPro" id="IPR020119">
    <property type="entry name" value="PsdUridine_synth_TruD_CS"/>
</dbReference>
<evidence type="ECO:0000256" key="3">
    <source>
        <dbReference type="ARBA" id="ARBA00023235"/>
    </source>
</evidence>
<dbReference type="InterPro" id="IPR020103">
    <property type="entry name" value="PsdUridine_synth_cat_dom_sf"/>
</dbReference>
<evidence type="ECO:0000313" key="5">
    <source>
        <dbReference type="EMBL" id="ADM11724.1"/>
    </source>
</evidence>
<dbReference type="GO" id="GO:0003723">
    <property type="term" value="F:RNA binding"/>
    <property type="evidence" value="ECO:0007669"/>
    <property type="project" value="InterPro"/>
</dbReference>
<dbReference type="RefSeq" id="XP_003073084.1">
    <property type="nucleotide sequence ID" value="XM_003073038.1"/>
</dbReference>
<keyword evidence="6" id="KW-1185">Reference proteome</keyword>
<name>E0S7P5_ENCIT</name>
<dbReference type="GO" id="GO:0008033">
    <property type="term" value="P:tRNA processing"/>
    <property type="evidence" value="ECO:0007669"/>
    <property type="project" value="UniProtKB-KW"/>
</dbReference>
<dbReference type="InterPro" id="IPR011760">
    <property type="entry name" value="PsdUridine_synth_TruD_insert"/>
</dbReference>
<dbReference type="Proteomes" id="UP000002313">
    <property type="component" value="Chromosome VI"/>
</dbReference>
<comment type="similarity">
    <text evidence="1">Belongs to the pseudouridine synthase TruD family.</text>
</comment>
<dbReference type="InterPro" id="IPR001656">
    <property type="entry name" value="PsdUridine_synth_TruD"/>
</dbReference>
<keyword evidence="3" id="KW-0413">Isomerase</keyword>
<dbReference type="GO" id="GO:0005634">
    <property type="term" value="C:nucleus"/>
    <property type="evidence" value="ECO:0007669"/>
    <property type="project" value="TreeGrafter"/>
</dbReference>
<dbReference type="Pfam" id="PF01142">
    <property type="entry name" value="TruD"/>
    <property type="match status" value="2"/>
</dbReference>
<dbReference type="InterPro" id="IPR042214">
    <property type="entry name" value="TruD_catalytic"/>
</dbReference>
<dbReference type="OrthoDB" id="447290at2759"/>
<dbReference type="VEuPathDB" id="MicrosporidiaDB:Eint_061170"/>
<evidence type="ECO:0000256" key="1">
    <source>
        <dbReference type="ARBA" id="ARBA00007953"/>
    </source>
</evidence>
<feature type="domain" description="TRUD" evidence="4">
    <location>
        <begin position="284"/>
        <end position="479"/>
    </location>
</feature>
<proteinExistence type="inferred from homology"/>
<dbReference type="PANTHER" id="PTHR13326">
    <property type="entry name" value="TRNA PSEUDOURIDINE SYNTHASE D"/>
    <property type="match status" value="1"/>
</dbReference>
<dbReference type="AlphaFoldDB" id="E0S7P5"/>
<organism evidence="5 6">
    <name type="scientific">Encephalitozoon intestinalis (strain ATCC 50506)</name>
    <name type="common">Microsporidian parasite</name>
    <name type="synonym">Septata intestinalis</name>
    <dbReference type="NCBI Taxonomy" id="876142"/>
    <lineage>
        <taxon>Eukaryota</taxon>
        <taxon>Fungi</taxon>
        <taxon>Fungi incertae sedis</taxon>
        <taxon>Microsporidia</taxon>
        <taxon>Unikaryonidae</taxon>
        <taxon>Encephalitozoon</taxon>
    </lineage>
</organism>
<dbReference type="Gene3D" id="3.30.2350.20">
    <property type="entry name" value="TruD, catalytic domain"/>
    <property type="match status" value="3"/>
</dbReference>
<reference evidence="5 6" key="1">
    <citation type="journal article" date="2010" name="Nat. Commun.">
        <title>The complete sequence of the smallest known nuclear genome from the microsporidian Encephalitozoon intestinalis.</title>
        <authorList>
            <person name="Corradi N."/>
            <person name="Pombert J.-F."/>
            <person name="Farinelli L."/>
            <person name="Didier E.S."/>
            <person name="Keeling P.J."/>
        </authorList>
    </citation>
    <scope>NUCLEOTIDE SEQUENCE [LARGE SCALE GENOMIC DNA]</scope>
    <source>
        <strain evidence="5 6">ATCC 50506</strain>
    </source>
</reference>
<dbReference type="GO" id="GO:0009982">
    <property type="term" value="F:pseudouridine synthase activity"/>
    <property type="evidence" value="ECO:0007669"/>
    <property type="project" value="InterPro"/>
</dbReference>
<dbReference type="GeneID" id="9697898"/>
<dbReference type="SUPFAM" id="SSF55120">
    <property type="entry name" value="Pseudouridine synthase"/>
    <property type="match status" value="1"/>
</dbReference>
<accession>E0S7P5</accession>
<dbReference type="GO" id="GO:0001522">
    <property type="term" value="P:pseudouridine synthesis"/>
    <property type="evidence" value="ECO:0007669"/>
    <property type="project" value="InterPro"/>
</dbReference>
<evidence type="ECO:0000313" key="6">
    <source>
        <dbReference type="Proteomes" id="UP000002313"/>
    </source>
</evidence>
<dbReference type="PANTHER" id="PTHR13326:SF21">
    <property type="entry name" value="PSEUDOURIDYLATE SYNTHASE PUS7L"/>
    <property type="match status" value="1"/>
</dbReference>
<dbReference type="KEGG" id="ein:Eint_061170"/>